<dbReference type="PANTHER" id="PTHR30126:SF40">
    <property type="entry name" value="HTH-TYPE TRANSCRIPTIONAL REGULATOR GLTR"/>
    <property type="match status" value="1"/>
</dbReference>
<accession>M1ZH04</accession>
<dbReference type="InterPro" id="IPR036390">
    <property type="entry name" value="WH_DNA-bd_sf"/>
</dbReference>
<evidence type="ECO:0000256" key="1">
    <source>
        <dbReference type="ARBA" id="ARBA00009437"/>
    </source>
</evidence>
<dbReference type="InterPro" id="IPR005119">
    <property type="entry name" value="LysR_subst-bd"/>
</dbReference>
<evidence type="ECO:0000259" key="5">
    <source>
        <dbReference type="PROSITE" id="PS50931"/>
    </source>
</evidence>
<dbReference type="EMBL" id="LT669839">
    <property type="protein sequence ID" value="SHD77887.1"/>
    <property type="molecule type" value="Genomic_DNA"/>
</dbReference>
<dbReference type="OrthoDB" id="9785745at2"/>
<organism evidence="6 7">
    <name type="scientific">[Clostridium] ultunense Esp</name>
    <dbReference type="NCBI Taxonomy" id="1288971"/>
    <lineage>
        <taxon>Bacteria</taxon>
        <taxon>Bacillati</taxon>
        <taxon>Bacillota</taxon>
        <taxon>Tissierellia</taxon>
        <taxon>Tissierellales</taxon>
        <taxon>Tepidimicrobiaceae</taxon>
        <taxon>Schnuerera</taxon>
    </lineage>
</organism>
<dbReference type="Gene3D" id="1.10.10.10">
    <property type="entry name" value="Winged helix-like DNA-binding domain superfamily/Winged helix DNA-binding domain"/>
    <property type="match status" value="1"/>
</dbReference>
<dbReference type="GO" id="GO:0000976">
    <property type="term" value="F:transcription cis-regulatory region binding"/>
    <property type="evidence" value="ECO:0007669"/>
    <property type="project" value="TreeGrafter"/>
</dbReference>
<dbReference type="HOGENOM" id="CLU_039613_8_0_9"/>
<dbReference type="SUPFAM" id="SSF46785">
    <property type="entry name" value="Winged helix' DNA-binding domain"/>
    <property type="match status" value="1"/>
</dbReference>
<evidence type="ECO:0000256" key="2">
    <source>
        <dbReference type="ARBA" id="ARBA00023015"/>
    </source>
</evidence>
<dbReference type="InterPro" id="IPR000847">
    <property type="entry name" value="LysR_HTH_N"/>
</dbReference>
<dbReference type="PROSITE" id="PS50931">
    <property type="entry name" value="HTH_LYSR"/>
    <property type="match status" value="1"/>
</dbReference>
<dbReference type="Pfam" id="PF00126">
    <property type="entry name" value="HTH_1"/>
    <property type="match status" value="1"/>
</dbReference>
<dbReference type="PRINTS" id="PR00039">
    <property type="entry name" value="HTHLYSR"/>
</dbReference>
<keyword evidence="3" id="KW-0238">DNA-binding</keyword>
<dbReference type="InterPro" id="IPR036388">
    <property type="entry name" value="WH-like_DNA-bd_sf"/>
</dbReference>
<sequence length="302" mass="34647">MNIINIETFLTIVETQSLSRASEKLFVSQSTISTRLNTLEEELNTTLLKRQPGKKIIELTPKGEEFITIAKRWMALEKDTAMWINKEPPLRLNVGSVDSLNIYVLTPLYMDIVNNIASFSIDISSHSSVQVFDLLESHDIDIGLTSRLIRSNSLLSEPICSEEMVLVSSSRFSNYGGIIHPQDLDVTKEIFQDWGPNYQIWHDYWWDPTEPIKIAVDTAGLILRFIDIPDSWAIVPITIAHAFETVHPIKISKLEIPPSERVYYKIIHRYPKPSSVEPLKIFQDYLHKFIKGHPYLKEVNSP</sequence>
<dbReference type="Proteomes" id="UP000245423">
    <property type="component" value="Chromosome 1"/>
</dbReference>
<evidence type="ECO:0000313" key="6">
    <source>
        <dbReference type="EMBL" id="SHD77887.1"/>
    </source>
</evidence>
<dbReference type="Gene3D" id="3.40.190.290">
    <property type="match status" value="1"/>
</dbReference>
<keyword evidence="2" id="KW-0805">Transcription regulation</keyword>
<gene>
    <name evidence="6" type="ORF">CUESP1_2541</name>
</gene>
<dbReference type="RefSeq" id="WP_005582757.1">
    <property type="nucleotide sequence ID" value="NZ_LT669839.1"/>
</dbReference>
<dbReference type="GO" id="GO:0003700">
    <property type="term" value="F:DNA-binding transcription factor activity"/>
    <property type="evidence" value="ECO:0007669"/>
    <property type="project" value="InterPro"/>
</dbReference>
<evidence type="ECO:0000256" key="4">
    <source>
        <dbReference type="ARBA" id="ARBA00023163"/>
    </source>
</evidence>
<feature type="domain" description="HTH lysR-type" evidence="5">
    <location>
        <begin position="1"/>
        <end position="60"/>
    </location>
</feature>
<evidence type="ECO:0000256" key="3">
    <source>
        <dbReference type="ARBA" id="ARBA00023125"/>
    </source>
</evidence>
<dbReference type="PANTHER" id="PTHR30126">
    <property type="entry name" value="HTH-TYPE TRANSCRIPTIONAL REGULATOR"/>
    <property type="match status" value="1"/>
</dbReference>
<reference evidence="6 7" key="1">
    <citation type="submission" date="2016-11" db="EMBL/GenBank/DDBJ databases">
        <authorList>
            <person name="Manzoor S."/>
        </authorList>
    </citation>
    <scope>NUCLEOTIDE SEQUENCE [LARGE SCALE GENOMIC DNA]</scope>
    <source>
        <strain evidence="6">Clostridium ultunense strain Esp</strain>
    </source>
</reference>
<comment type="similarity">
    <text evidence="1">Belongs to the LysR transcriptional regulatory family.</text>
</comment>
<dbReference type="AlphaFoldDB" id="M1ZH04"/>
<keyword evidence="4" id="KW-0804">Transcription</keyword>
<name>M1ZH04_9FIRM</name>
<keyword evidence="7" id="KW-1185">Reference proteome</keyword>
<protein>
    <submittedName>
        <fullName evidence="6">Transcriptional regulator, LysR family</fullName>
    </submittedName>
</protein>
<dbReference type="CDD" id="cd05466">
    <property type="entry name" value="PBP2_LTTR_substrate"/>
    <property type="match status" value="1"/>
</dbReference>
<evidence type="ECO:0000313" key="7">
    <source>
        <dbReference type="Proteomes" id="UP000245423"/>
    </source>
</evidence>
<dbReference type="Pfam" id="PF03466">
    <property type="entry name" value="LysR_substrate"/>
    <property type="match status" value="1"/>
</dbReference>
<proteinExistence type="inferred from homology"/>
<dbReference type="SUPFAM" id="SSF53850">
    <property type="entry name" value="Periplasmic binding protein-like II"/>
    <property type="match status" value="1"/>
</dbReference>